<dbReference type="PANTHER" id="PTHR15337">
    <property type="entry name" value="ANTERIOR GRADIENT PROTEIN-RELATED"/>
    <property type="match status" value="1"/>
</dbReference>
<protein>
    <submittedName>
        <fullName evidence="4">DUF255 domain-containing protein</fullName>
    </submittedName>
</protein>
<dbReference type="InterPro" id="IPR013766">
    <property type="entry name" value="Thioredoxin_domain"/>
</dbReference>
<comment type="caution">
    <text evidence="4">The sequence shown here is derived from an EMBL/GenBank/DDBJ whole genome shotgun (WGS) entry which is preliminary data.</text>
</comment>
<evidence type="ECO:0000256" key="1">
    <source>
        <dbReference type="ARBA" id="ARBA00022729"/>
    </source>
</evidence>
<feature type="chain" id="PRO_5024325045" evidence="2">
    <location>
        <begin position="51"/>
        <end position="183"/>
    </location>
</feature>
<evidence type="ECO:0000256" key="2">
    <source>
        <dbReference type="SAM" id="SignalP"/>
    </source>
</evidence>
<gene>
    <name evidence="4" type="ORF">FDY95_08380</name>
</gene>
<dbReference type="Pfam" id="PF13899">
    <property type="entry name" value="Thioredoxin_7"/>
    <property type="match status" value="1"/>
</dbReference>
<evidence type="ECO:0000259" key="3">
    <source>
        <dbReference type="PROSITE" id="PS51352"/>
    </source>
</evidence>
<accession>A0A5R8WS64</accession>
<dbReference type="Proteomes" id="UP000305517">
    <property type="component" value="Unassembled WGS sequence"/>
</dbReference>
<dbReference type="OrthoDB" id="981626at2"/>
<dbReference type="AlphaFoldDB" id="A0A5R8WS64"/>
<dbReference type="Gene3D" id="3.40.30.10">
    <property type="entry name" value="Glutaredoxin"/>
    <property type="match status" value="1"/>
</dbReference>
<keyword evidence="5" id="KW-1185">Reference proteome</keyword>
<dbReference type="EMBL" id="VAJM01000003">
    <property type="protein sequence ID" value="TLM94034.1"/>
    <property type="molecule type" value="Genomic_DNA"/>
</dbReference>
<sequence>MTIIINAGELLTYGSGVKALKRFNPANPTSAMRFLFLCLAALLSFSGARAQTPAAVTWNNDLVAALQQAKAANKPVLAVFSGSDWCKPCIMLKQEVFDQPEFQRYAQDKLVLARFDFLRSKKNKLPADQTKRNEQAAAQLNKEGSFPLVVLLSPEGKVLAKTGYRPGGPAAYDAHLSQLLTNR</sequence>
<dbReference type="PANTHER" id="PTHR15337:SF11">
    <property type="entry name" value="THIOREDOXIN DOMAIN-CONTAINING PROTEIN"/>
    <property type="match status" value="1"/>
</dbReference>
<name>A0A5R8WS64_9BACT</name>
<feature type="domain" description="Thioredoxin" evidence="3">
    <location>
        <begin position="44"/>
        <end position="181"/>
    </location>
</feature>
<evidence type="ECO:0000313" key="5">
    <source>
        <dbReference type="Proteomes" id="UP000305517"/>
    </source>
</evidence>
<evidence type="ECO:0000313" key="4">
    <source>
        <dbReference type="EMBL" id="TLM94034.1"/>
    </source>
</evidence>
<dbReference type="PROSITE" id="PS51352">
    <property type="entry name" value="THIOREDOXIN_2"/>
    <property type="match status" value="1"/>
</dbReference>
<organism evidence="4 5">
    <name type="scientific">Hymenobacter jeollabukensis</name>
    <dbReference type="NCBI Taxonomy" id="2025313"/>
    <lineage>
        <taxon>Bacteria</taxon>
        <taxon>Pseudomonadati</taxon>
        <taxon>Bacteroidota</taxon>
        <taxon>Cytophagia</taxon>
        <taxon>Cytophagales</taxon>
        <taxon>Hymenobacteraceae</taxon>
        <taxon>Hymenobacter</taxon>
    </lineage>
</organism>
<dbReference type="InterPro" id="IPR036249">
    <property type="entry name" value="Thioredoxin-like_sf"/>
</dbReference>
<keyword evidence="1 2" id="KW-0732">Signal</keyword>
<feature type="signal peptide" evidence="2">
    <location>
        <begin position="1"/>
        <end position="50"/>
    </location>
</feature>
<dbReference type="SUPFAM" id="SSF52833">
    <property type="entry name" value="Thioredoxin-like"/>
    <property type="match status" value="1"/>
</dbReference>
<dbReference type="InterPro" id="IPR051099">
    <property type="entry name" value="AGR/TXD"/>
</dbReference>
<reference evidence="4 5" key="1">
    <citation type="submission" date="2019-05" db="EMBL/GenBank/DDBJ databases">
        <title>Hymenobacter edaphi sp. nov., isolated from abandoned arsenic-contaminated farmland soil.</title>
        <authorList>
            <person name="Nie L."/>
        </authorList>
    </citation>
    <scope>NUCLEOTIDE SEQUENCE [LARGE SCALE GENOMIC DNA]</scope>
    <source>
        <strain evidence="4 5">1-3-3-8</strain>
    </source>
</reference>
<proteinExistence type="predicted"/>